<dbReference type="AlphaFoldDB" id="A0A1A8VTL9"/>
<dbReference type="Proteomes" id="UP000078546">
    <property type="component" value="Unassembled WGS sequence"/>
</dbReference>
<dbReference type="EMBL" id="FLQV01000169">
    <property type="protein sequence ID" value="SBS83880.1"/>
    <property type="molecule type" value="Genomic_DNA"/>
</dbReference>
<reference evidence="2" key="2">
    <citation type="submission" date="2016-05" db="EMBL/GenBank/DDBJ databases">
        <authorList>
            <person name="Lavstsen T."/>
            <person name="Jespersen J.S."/>
        </authorList>
    </citation>
    <scope>NUCLEOTIDE SEQUENCE [LARGE SCALE GENOMIC DNA]</scope>
</reference>
<evidence type="ECO:0000313" key="2">
    <source>
        <dbReference type="EMBL" id="SBS83880.1"/>
    </source>
</evidence>
<proteinExistence type="predicted"/>
<gene>
    <name evidence="2" type="ORF">POVCU1_009470</name>
    <name evidence="1" type="ORF">POVCU2_0010500</name>
</gene>
<protein>
    <submittedName>
        <fullName evidence="2">Uncharacterized protein</fullName>
    </submittedName>
</protein>
<organism evidence="2 3">
    <name type="scientific">Plasmodium ovale curtisi</name>
    <dbReference type="NCBI Taxonomy" id="864141"/>
    <lineage>
        <taxon>Eukaryota</taxon>
        <taxon>Sar</taxon>
        <taxon>Alveolata</taxon>
        <taxon>Apicomplexa</taxon>
        <taxon>Aconoidasida</taxon>
        <taxon>Haemosporida</taxon>
        <taxon>Plasmodiidae</taxon>
        <taxon>Plasmodium</taxon>
        <taxon>Plasmodium (Plasmodium)</taxon>
    </lineage>
</organism>
<name>A0A1A8VTL9_PLAOA</name>
<accession>A0A1A8VTL9</accession>
<evidence type="ECO:0000313" key="3">
    <source>
        <dbReference type="Proteomes" id="UP000078546"/>
    </source>
</evidence>
<sequence>MAIVKAREVYAGCSECEDGEGRNVLTLSTKEKEVQNEVDKSLFSPYHTSNIKMFLLVLPTLDMLQLPLN</sequence>
<dbReference type="EMBL" id="FLQU01000159">
    <property type="protein sequence ID" value="SBS81471.1"/>
    <property type="molecule type" value="Genomic_DNA"/>
</dbReference>
<evidence type="ECO:0000313" key="1">
    <source>
        <dbReference type="EMBL" id="SBS81471.1"/>
    </source>
</evidence>
<evidence type="ECO:0000313" key="4">
    <source>
        <dbReference type="Proteomes" id="UP000078560"/>
    </source>
</evidence>
<dbReference type="Proteomes" id="UP000078560">
    <property type="component" value="Unassembled WGS sequence"/>
</dbReference>
<reference evidence="3 4" key="1">
    <citation type="submission" date="2016-05" db="EMBL/GenBank/DDBJ databases">
        <authorList>
            <person name="Naeem Raeece"/>
        </authorList>
    </citation>
    <scope>NUCLEOTIDE SEQUENCE [LARGE SCALE GENOMIC DNA]</scope>
</reference>